<sequence>MFWLFKKHVPNIRPLAKKIIEVIDNDPYTWNLSRKNDVDGLIFTFEIEEPNLPRRFKPHEIKLVYHQGNVLIHEMNERGILHKDQFNRDEKKELISRLEEIKRKSEIRQYNIIENTIAYGLNKRERWK</sequence>
<protein>
    <submittedName>
        <fullName evidence="1">Uncharacterized protein</fullName>
    </submittedName>
</protein>
<reference evidence="1 2" key="1">
    <citation type="submission" date="2017-07" db="EMBL/GenBank/DDBJ databases">
        <title>In vitro design and evaluation of phage cocktails against multidrug-resistant Aeromonas salmonicida.</title>
        <authorList>
            <person name="Chen L."/>
            <person name="Yuan S."/>
            <person name="Ma Y."/>
        </authorList>
    </citation>
    <scope>NUCLEOTIDE SEQUENCE [LARGE SCALE GENOMIC DNA]</scope>
</reference>
<accession>A0A223LEJ4</accession>
<dbReference type="Proteomes" id="UP000226092">
    <property type="component" value="Segment"/>
</dbReference>
<dbReference type="EMBL" id="MF448340">
    <property type="protein sequence ID" value="ASU00393.1"/>
    <property type="molecule type" value="Genomic_DNA"/>
</dbReference>
<dbReference type="RefSeq" id="YP_009834459.1">
    <property type="nucleotide sequence ID" value="NC_048673.1"/>
</dbReference>
<dbReference type="GeneID" id="55604526"/>
<keyword evidence="2" id="KW-1185">Reference proteome</keyword>
<dbReference type="KEGG" id="vg:55604526"/>
<organism evidence="1 2">
    <name type="scientific">Aeromonas phage AS-zj</name>
    <dbReference type="NCBI Taxonomy" id="2024208"/>
    <lineage>
        <taxon>Viruses</taxon>
        <taxon>Duplodnaviria</taxon>
        <taxon>Heunggongvirae</taxon>
        <taxon>Uroviricota</taxon>
        <taxon>Caudoviricetes</taxon>
        <taxon>Pantevenvirales</taxon>
        <taxon>Straboviridae</taxon>
        <taxon>Emmerichvirinae</taxon>
        <taxon>Ceceduovirus</taxon>
        <taxon>Ceceduovirus aszj</taxon>
    </lineage>
</organism>
<name>A0A223LEJ4_9CAUD</name>
<proteinExistence type="predicted"/>
<evidence type="ECO:0000313" key="2">
    <source>
        <dbReference type="Proteomes" id="UP000226092"/>
    </source>
</evidence>
<evidence type="ECO:0000313" key="1">
    <source>
        <dbReference type="EMBL" id="ASU00393.1"/>
    </source>
</evidence>